<keyword evidence="9" id="KW-1185">Reference proteome</keyword>
<feature type="binding site" evidence="4">
    <location>
        <begin position="471"/>
        <end position="477"/>
    </location>
    <ligand>
        <name>substrate</name>
    </ligand>
</feature>
<feature type="domain" description="Myotubularin phosphatase" evidence="7">
    <location>
        <begin position="281"/>
        <end position="680"/>
    </location>
</feature>
<organism evidence="8 9">
    <name type="scientific">Schistosoma bovis</name>
    <name type="common">Blood fluke</name>
    <dbReference type="NCBI Taxonomy" id="6184"/>
    <lineage>
        <taxon>Eukaryota</taxon>
        <taxon>Metazoa</taxon>
        <taxon>Spiralia</taxon>
        <taxon>Lophotrochozoa</taxon>
        <taxon>Platyhelminthes</taxon>
        <taxon>Trematoda</taxon>
        <taxon>Digenea</taxon>
        <taxon>Strigeidida</taxon>
        <taxon>Schistosomatoidea</taxon>
        <taxon>Schistosomatidae</taxon>
        <taxon>Schistosoma</taxon>
    </lineage>
</organism>
<dbReference type="EMBL" id="QMKO01001851">
    <property type="protein sequence ID" value="RTG86151.1"/>
    <property type="molecule type" value="Genomic_DNA"/>
</dbReference>
<dbReference type="GO" id="GO:0005737">
    <property type="term" value="C:cytoplasm"/>
    <property type="evidence" value="ECO:0007669"/>
    <property type="project" value="TreeGrafter"/>
</dbReference>
<dbReference type="PANTHER" id="PTHR10807">
    <property type="entry name" value="MYOTUBULARIN-RELATED"/>
    <property type="match status" value="1"/>
</dbReference>
<dbReference type="Gene3D" id="3.90.190.10">
    <property type="entry name" value="Protein tyrosine phosphatase superfamily"/>
    <property type="match status" value="1"/>
</dbReference>
<dbReference type="InterPro" id="IPR010569">
    <property type="entry name" value="Myotubularin-like_Pase_dom"/>
</dbReference>
<dbReference type="PROSITE" id="PS51339">
    <property type="entry name" value="PPASE_MYOTUBULARIN"/>
    <property type="match status" value="1"/>
</dbReference>
<evidence type="ECO:0000259" key="6">
    <source>
        <dbReference type="PROSITE" id="PS50056"/>
    </source>
</evidence>
<gene>
    <name evidence="8" type="ORF">DC041_0010591</name>
</gene>
<feature type="domain" description="Tyrosine specific protein phosphatases" evidence="6">
    <location>
        <begin position="448"/>
        <end position="484"/>
    </location>
</feature>
<dbReference type="AlphaFoldDB" id="A0A430QEI9"/>
<keyword evidence="5" id="KW-0812">Transmembrane</keyword>
<dbReference type="PROSITE" id="PS00383">
    <property type="entry name" value="TYR_PHOSPHATASE_1"/>
    <property type="match status" value="1"/>
</dbReference>
<comment type="similarity">
    <text evidence="2">Belongs to the protein-tyrosine phosphatase family. Non-receptor class myotubularin subfamily.</text>
</comment>
<evidence type="ECO:0000256" key="3">
    <source>
        <dbReference type="PIRSR" id="PIRSR630564-1"/>
    </source>
</evidence>
<keyword evidence="5" id="KW-0472">Membrane</keyword>
<dbReference type="GO" id="GO:0012505">
    <property type="term" value="C:endomembrane system"/>
    <property type="evidence" value="ECO:0007669"/>
    <property type="project" value="UniProtKB-SubCell"/>
</dbReference>
<sequence length="946" mass="107549">MGMTVPEFMNVLGYSSTTEQNISNSSSLVWPKHTELEVRDPWSSVYQYEPTDVSWCIRFKALGCYNFIPPPFINRSYKVPTTPIPASDLNKSTPTIDQVSPGSRTIHTLQKISTSEKSNVAPETITLAERHKLWEDLLLSDSEEENEEKPRPRTSSRTIAVETPIDDGDMLVKPGDKSTSESLSILNHALRPPPPFVSPLSILNADGSGTESPIPNTQNGLIDLPQIDVNKQDPLESKTSGLLIILFISFVSWNGFYVAHVSALPCYQFVPPDCYWSQEEGWSTFSLKSQYDRFGLPNYFWSLTNVNENFEVSRAIIPGYLNQSILDGFRTLHIRVKNQSALCRSSQPLAGFSSKSTEDQVLLEAIRNSNPDSNILYVVDTRPAINAFTNRAQGKGYEDTNVYRNAVIQFFDIENIHVVRSSLEKLLKVNVEQFTSGLNKSGWLKHLHAILEAAYFVAKRLDEGNSVLVHCSDGWDRTAQVCALAQIILDPYYRTFLGLQALIEKDWIQFGYKFTERCGLVSGADPREISPIFTQFLDCLRHLLEICPTKFEYNIKLLKYLHDQIYSAVYGTFIGCSEKERVNLKVQQNTYSLWGYLNRYRDRWINPFYEHNSVWIDFSIDGSGRGNYKYNISSHFETDEFITVGIELISDGKGNSRYAADILPVYILCAPLFRLWRDLYLHWEWRLPKYDLQRENYVSDYLSGLSTLLDHNRLLEARIGQLQEILNFKIVFGENNLSNSMEKSITSKLMNNDGNEQTIIDTISNLFHFQRTITSSPTLNNNANNHSRVLTKQNSISSDQKRLSQPTIGQLKCEMSIINVNWTHCFKSGSLCCVCNSLLALSNQSVMKFMLNVIYWSLIVFLLIFRKNKQVHCHSCGLLTCSRCIHSNPPKIPSLWSNEQRSVQFCNLCASGLRNICNYSSSAGSSHVKHFTQMESLEIPATTTTA</sequence>
<dbReference type="GO" id="GO:0046856">
    <property type="term" value="P:phosphatidylinositol dephosphorylation"/>
    <property type="evidence" value="ECO:0007669"/>
    <property type="project" value="TreeGrafter"/>
</dbReference>
<reference evidence="8 9" key="1">
    <citation type="journal article" date="2019" name="PLoS Pathog.">
        <title>Genome sequence of the bovine parasite Schistosoma bovis Tanzania.</title>
        <authorList>
            <person name="Oey H."/>
            <person name="Zakrzewski M."/>
            <person name="Gobert G."/>
            <person name="Gravermann K."/>
            <person name="Stoye J."/>
            <person name="Jones M."/>
            <person name="Mcmanus D."/>
            <person name="Krause L."/>
        </authorList>
    </citation>
    <scope>NUCLEOTIDE SEQUENCE [LARGE SCALE GENOMIC DNA]</scope>
    <source>
        <strain evidence="8 9">TAN1997</strain>
    </source>
</reference>
<feature type="binding site" evidence="4">
    <location>
        <begin position="415"/>
        <end position="416"/>
    </location>
    <ligand>
        <name>substrate</name>
    </ligand>
</feature>
<dbReference type="SUPFAM" id="SSF52799">
    <property type="entry name" value="(Phosphotyrosine protein) phosphatases II"/>
    <property type="match status" value="1"/>
</dbReference>
<dbReference type="Pfam" id="PF06602">
    <property type="entry name" value="Myotub-related"/>
    <property type="match status" value="1"/>
</dbReference>
<evidence type="ECO:0000256" key="4">
    <source>
        <dbReference type="PIRSR" id="PIRSR630564-2"/>
    </source>
</evidence>
<evidence type="ECO:0000313" key="9">
    <source>
        <dbReference type="Proteomes" id="UP000290809"/>
    </source>
</evidence>
<feature type="active site" description="Phosphocysteine intermediate" evidence="3">
    <location>
        <position position="471"/>
    </location>
</feature>
<dbReference type="InterPro" id="IPR016130">
    <property type="entry name" value="Tyr_Pase_AS"/>
</dbReference>
<dbReference type="GO" id="GO:0004438">
    <property type="term" value="F:phosphatidylinositol-3-phosphate phosphatase activity"/>
    <property type="evidence" value="ECO:0007669"/>
    <property type="project" value="TreeGrafter"/>
</dbReference>
<evidence type="ECO:0000313" key="8">
    <source>
        <dbReference type="EMBL" id="RTG86151.1"/>
    </source>
</evidence>
<evidence type="ECO:0000256" key="1">
    <source>
        <dbReference type="ARBA" id="ARBA00004184"/>
    </source>
</evidence>
<dbReference type="InterPro" id="IPR030564">
    <property type="entry name" value="Myotubularin"/>
</dbReference>
<dbReference type="STRING" id="6184.A0A430QEI9"/>
<dbReference type="PANTHER" id="PTHR10807:SF8">
    <property type="entry name" value="PHOSPHATIDYLINOSITOL-3-PHOSPHATE PHOSPHATASE"/>
    <property type="match status" value="1"/>
</dbReference>
<comment type="caution">
    <text evidence="8">The sequence shown here is derived from an EMBL/GenBank/DDBJ whole genome shotgun (WGS) entry which is preliminary data.</text>
</comment>
<dbReference type="GO" id="GO:0106018">
    <property type="term" value="F:phosphatidylinositol-3,5-bisphosphate phosphatase activity"/>
    <property type="evidence" value="ECO:0007669"/>
    <property type="project" value="TreeGrafter"/>
</dbReference>
<evidence type="ECO:0000256" key="5">
    <source>
        <dbReference type="SAM" id="Phobius"/>
    </source>
</evidence>
<evidence type="ECO:0000259" key="7">
    <source>
        <dbReference type="PROSITE" id="PS51339"/>
    </source>
</evidence>
<keyword evidence="5" id="KW-1133">Transmembrane helix</keyword>
<dbReference type="InterPro" id="IPR000387">
    <property type="entry name" value="Tyr_Pase_dom"/>
</dbReference>
<comment type="subcellular location">
    <subcellularLocation>
        <location evidence="1">Endomembrane system</location>
        <topology evidence="1">Peripheral membrane protein</topology>
    </subcellularLocation>
</comment>
<dbReference type="PROSITE" id="PS50056">
    <property type="entry name" value="TYR_PHOSPHATASE_2"/>
    <property type="match status" value="1"/>
</dbReference>
<feature type="transmembrane region" description="Helical" evidence="5">
    <location>
        <begin position="846"/>
        <end position="865"/>
    </location>
</feature>
<name>A0A430QEI9_SCHBO</name>
<proteinExistence type="inferred from homology"/>
<dbReference type="InterPro" id="IPR029021">
    <property type="entry name" value="Prot-tyrosine_phosphatase-like"/>
</dbReference>
<dbReference type="Proteomes" id="UP000290809">
    <property type="component" value="Unassembled WGS sequence"/>
</dbReference>
<accession>A0A430QEI9</accession>
<protein>
    <submittedName>
        <fullName evidence="8">Myotubularin-related protein 6/7/8</fullName>
    </submittedName>
</protein>
<evidence type="ECO:0000256" key="2">
    <source>
        <dbReference type="ARBA" id="ARBA00007471"/>
    </source>
</evidence>